<protein>
    <submittedName>
        <fullName evidence="1">Uncharacterized protein</fullName>
    </submittedName>
</protein>
<dbReference type="EMBL" id="LR798255">
    <property type="protein sequence ID" value="CAB5218104.1"/>
    <property type="molecule type" value="Genomic_DNA"/>
</dbReference>
<proteinExistence type="predicted"/>
<sequence>MITAMQIMLDDLLSKRDVYLNAKMYESVATLETSINVAEALIEKEKEQIIDAYEAAMERPIDNYAEAYYNMNYNQTYNL</sequence>
<organism evidence="1">
    <name type="scientific">uncultured Caudovirales phage</name>
    <dbReference type="NCBI Taxonomy" id="2100421"/>
    <lineage>
        <taxon>Viruses</taxon>
        <taxon>Duplodnaviria</taxon>
        <taxon>Heunggongvirae</taxon>
        <taxon>Uroviricota</taxon>
        <taxon>Caudoviricetes</taxon>
        <taxon>Peduoviridae</taxon>
        <taxon>Maltschvirus</taxon>
        <taxon>Maltschvirus maltsch</taxon>
    </lineage>
</organism>
<evidence type="ECO:0000313" key="1">
    <source>
        <dbReference type="EMBL" id="CAB5218104.1"/>
    </source>
</evidence>
<name>A0A6J7WPQ1_9CAUD</name>
<gene>
    <name evidence="1" type="ORF">UFOVP203_55</name>
</gene>
<reference evidence="1" key="1">
    <citation type="submission" date="2020-05" db="EMBL/GenBank/DDBJ databases">
        <authorList>
            <person name="Chiriac C."/>
            <person name="Salcher M."/>
            <person name="Ghai R."/>
            <person name="Kavagutti S V."/>
        </authorList>
    </citation>
    <scope>NUCLEOTIDE SEQUENCE</scope>
</reference>
<accession>A0A6J7WPQ1</accession>